<dbReference type="PANTHER" id="PTHR43725:SF53">
    <property type="entry name" value="UDP-ARABINOSE 4-EPIMERASE 1"/>
    <property type="match status" value="1"/>
</dbReference>
<dbReference type="RefSeq" id="WP_003209186.1">
    <property type="nucleotide sequence ID" value="NZ_CM000744.1"/>
</dbReference>
<evidence type="ECO:0000256" key="6">
    <source>
        <dbReference type="ARBA" id="ARBA00033067"/>
    </source>
</evidence>
<accession>A0AAJ1YUE1</accession>
<evidence type="ECO:0000256" key="1">
    <source>
        <dbReference type="ARBA" id="ARBA00004947"/>
    </source>
</evidence>
<evidence type="ECO:0000256" key="5">
    <source>
        <dbReference type="ARBA" id="ARBA00031367"/>
    </source>
</evidence>
<keyword evidence="4" id="KW-0299">Galactose metabolism</keyword>
<evidence type="ECO:0000256" key="3">
    <source>
        <dbReference type="ARBA" id="ARBA00018569"/>
    </source>
</evidence>
<comment type="pathway">
    <text evidence="1">Carbohydrate metabolism; galactose metabolism.</text>
</comment>
<dbReference type="SUPFAM" id="SSF51735">
    <property type="entry name" value="NAD(P)-binding Rossmann-fold domains"/>
    <property type="match status" value="1"/>
</dbReference>
<dbReference type="Pfam" id="PF01370">
    <property type="entry name" value="Epimerase"/>
    <property type="match status" value="1"/>
</dbReference>
<keyword evidence="4" id="KW-0119">Carbohydrate metabolism</keyword>
<comment type="similarity">
    <text evidence="2">Belongs to the NAD(P)-dependent epimerase/dehydratase family.</text>
</comment>
<comment type="caution">
    <text evidence="8">The sequence shown here is derived from an EMBL/GenBank/DDBJ whole genome shotgun (WGS) entry which is preliminary data.</text>
</comment>
<dbReference type="InterPro" id="IPR001509">
    <property type="entry name" value="Epimerase_deHydtase"/>
</dbReference>
<name>A0AAJ1YUE1_9BACI</name>
<dbReference type="AlphaFoldDB" id="A0AAJ1YUE1"/>
<reference evidence="8" key="1">
    <citation type="submission" date="2019-07" db="EMBL/GenBank/DDBJ databases">
        <title>Phylogenomic Reclassification of ATCC Bacillus Strains and Various Taxa within the Genus Bacillus.</title>
        <authorList>
            <person name="Riojas M.A."/>
            <person name="Frank A.M."/>
            <person name="Fenn S.L."/>
            <person name="King S.P."/>
            <person name="Brower S.M."/>
            <person name="Hazbon M.H."/>
        </authorList>
    </citation>
    <scope>NUCLEOTIDE SEQUENCE</scope>
    <source>
        <strain evidence="8">NR-12239</strain>
    </source>
</reference>
<dbReference type="InterPro" id="IPR036291">
    <property type="entry name" value="NAD(P)-bd_dom_sf"/>
</dbReference>
<evidence type="ECO:0000256" key="2">
    <source>
        <dbReference type="ARBA" id="ARBA00007637"/>
    </source>
</evidence>
<dbReference type="GO" id="GO:0033499">
    <property type="term" value="P:galactose catabolic process via UDP-galactose, Leloir pathway"/>
    <property type="evidence" value="ECO:0007669"/>
    <property type="project" value="TreeGrafter"/>
</dbReference>
<dbReference type="EMBL" id="VLYX01000001">
    <property type="protein sequence ID" value="MDR4324674.1"/>
    <property type="molecule type" value="Genomic_DNA"/>
</dbReference>
<organism evidence="8 9">
    <name type="scientific">Bacillus pseudomycoides</name>
    <dbReference type="NCBI Taxonomy" id="64104"/>
    <lineage>
        <taxon>Bacteria</taxon>
        <taxon>Bacillati</taxon>
        <taxon>Bacillota</taxon>
        <taxon>Bacilli</taxon>
        <taxon>Bacillales</taxon>
        <taxon>Bacillaceae</taxon>
        <taxon>Bacillus</taxon>
        <taxon>Bacillus cereus group</taxon>
    </lineage>
</organism>
<proteinExistence type="inferred from homology"/>
<evidence type="ECO:0000313" key="9">
    <source>
        <dbReference type="Proteomes" id="UP001248134"/>
    </source>
</evidence>
<dbReference type="Gene3D" id="3.90.25.10">
    <property type="entry name" value="UDP-galactose 4-epimerase, domain 1"/>
    <property type="match status" value="1"/>
</dbReference>
<dbReference type="Proteomes" id="UP001248134">
    <property type="component" value="Unassembled WGS sequence"/>
</dbReference>
<protein>
    <recommendedName>
        <fullName evidence="3">UDP-glucose 4-epimerase</fullName>
    </recommendedName>
    <alternativeName>
        <fullName evidence="6">Galactowaldenase</fullName>
    </alternativeName>
    <alternativeName>
        <fullName evidence="5">UDP-galactose 4-epimerase</fullName>
    </alternativeName>
</protein>
<evidence type="ECO:0000256" key="4">
    <source>
        <dbReference type="ARBA" id="ARBA00023144"/>
    </source>
</evidence>
<evidence type="ECO:0000313" key="8">
    <source>
        <dbReference type="EMBL" id="MDR4324674.1"/>
    </source>
</evidence>
<sequence length="82" mass="8963">MSLHYHNAIGAYTDGKIGEDHRPETYIVPNVLLHIVKKQEESFMIDGGYGTKDGSAVGDYVHVMDVAKAHVLALHSLLDSSV</sequence>
<dbReference type="Gene3D" id="3.40.50.720">
    <property type="entry name" value="NAD(P)-binding Rossmann-like Domain"/>
    <property type="match status" value="1"/>
</dbReference>
<evidence type="ECO:0000259" key="7">
    <source>
        <dbReference type="Pfam" id="PF01370"/>
    </source>
</evidence>
<feature type="domain" description="NAD-dependent epimerase/dehydratase" evidence="7">
    <location>
        <begin position="3"/>
        <end position="76"/>
    </location>
</feature>
<gene>
    <name evidence="8" type="ORF">FOS08_01585</name>
</gene>
<dbReference type="PANTHER" id="PTHR43725">
    <property type="entry name" value="UDP-GLUCOSE 4-EPIMERASE"/>
    <property type="match status" value="1"/>
</dbReference>